<accession>A0ABQ9I9U8</accession>
<evidence type="ECO:0000313" key="3">
    <source>
        <dbReference type="EMBL" id="KAJ8893429.1"/>
    </source>
</evidence>
<protein>
    <recommendedName>
        <fullName evidence="2">Transposase Tc1-like domain-containing protein</fullName>
    </recommendedName>
</protein>
<reference evidence="3 4" key="1">
    <citation type="submission" date="2023-02" db="EMBL/GenBank/DDBJ databases">
        <title>LHISI_Scaffold_Assembly.</title>
        <authorList>
            <person name="Stuart O.P."/>
            <person name="Cleave R."/>
            <person name="Magrath M.J.L."/>
            <person name="Mikheyev A.S."/>
        </authorList>
    </citation>
    <scope>NUCLEOTIDE SEQUENCE [LARGE SCALE GENOMIC DNA]</scope>
    <source>
        <strain evidence="3">Daus_M_001</strain>
        <tissue evidence="3">Leg muscle</tissue>
    </source>
</reference>
<comment type="caution">
    <text evidence="3">The sequence shown here is derived from an EMBL/GenBank/DDBJ whole genome shotgun (WGS) entry which is preliminary data.</text>
</comment>
<gene>
    <name evidence="3" type="ORF">PR048_006027</name>
</gene>
<proteinExistence type="predicted"/>
<dbReference type="Proteomes" id="UP001159363">
    <property type="component" value="Chromosome 2"/>
</dbReference>
<dbReference type="EMBL" id="JARBHB010000002">
    <property type="protein sequence ID" value="KAJ8893429.1"/>
    <property type="molecule type" value="Genomic_DNA"/>
</dbReference>
<dbReference type="InterPro" id="IPR002492">
    <property type="entry name" value="Transposase_Tc1-like"/>
</dbReference>
<evidence type="ECO:0000259" key="2">
    <source>
        <dbReference type="Pfam" id="PF01498"/>
    </source>
</evidence>
<dbReference type="Pfam" id="PF01498">
    <property type="entry name" value="HTH_Tnp_Tc3_2"/>
    <property type="match status" value="1"/>
</dbReference>
<feature type="region of interest" description="Disordered" evidence="1">
    <location>
        <begin position="529"/>
        <end position="565"/>
    </location>
</feature>
<dbReference type="Gene3D" id="3.30.420.10">
    <property type="entry name" value="Ribonuclease H-like superfamily/Ribonuclease H"/>
    <property type="match status" value="1"/>
</dbReference>
<dbReference type="InterPro" id="IPR036397">
    <property type="entry name" value="RNaseH_sf"/>
</dbReference>
<feature type="domain" description="Transposase Tc1-like" evidence="2">
    <location>
        <begin position="868"/>
        <end position="934"/>
    </location>
</feature>
<keyword evidence="4" id="KW-1185">Reference proteome</keyword>
<sequence length="1085" mass="123766">MPLVGEFSWESPVSPALLFRRCSILASISPIGSQDLAVENRPKIFTHSSLAPTPELKVGEKRKIPEKTPDQRNRWYDSQLRKSGRPWPDSCWPWSAGHSHCTSLKASVSSPLSYQALTAQLPQTTGAAGRPQPRSPTEGLYLNLNCNRRHSTPLLIFIKTLNLVADENEVKRGENVTTPCCKVRGNGRSPKKPDDQRHHSARFLHVNIRGWQPRWESTLLYFVYIVVKPYLILRSGESHDDRYRRLMYDELRRSAQQAYCDSHLGPASRGENTSSFALHFPHTGYLMAPAIVLKRRRELTRNTLTPMQYLGFEPRTSRTTDRQRTNRLRHGRSGRCADLLWRSRLVRHRSRVRKALGPNPGHCWWWGMAAPHSKCSRLLLDQAVPRPVKALDTQVKVLSLRKSPAQYLQDVSDFQSPAVCPHLSRTELYPGRSMLKLWNWEGHSLRIHSNMQDYPGIQPTLAVLIGSFIRRQLGYSMTLTAVLPDTRTSSDPETSLLRSTPKKGPLYLRDHSRKMLSWILHTDHGRFLPGKRPTQTSTKRGRRCVPARSFDKTTRQRERERERERVARKVLRIPTRVARTHTHAHMPGTTPPNVASHSAACDVTAVVFSSRYRHNNTAQRHTCFLVFCNRLLSAPSLGASLTAPSDVYHWLSHRSQPTTPHGQTMAGQFITTVVKCRGDGALDVSFIAALIAISSIGGVRRARRQHDCTLAQCEPWLQQCVGHMVMAEGIQASSQHSALCRRAAPLRDKARRCDWRATVLRGVWGRQISAILHVAPRTKPILPRRSRVCRRPFPAARRVAVDQIYGSTPPEAMLSRNREPKFPVVYQQQVITIVERCRTCRPSSALSCVTRKRRLGTGPRNVTTARDDRHLVRMAVTDRTASFTMLARHWSTATGVDLSASTVRHCLLRDGLVARMPLRRLPLSRNHKRLRLQWQNLVFPDESRFNMSYSDGRIRVRHYRGDRNMAACFVERHRGQTPSVMFWGANRYNIRNRYIREVLGPEVLPVVQATPHVIFQQDNARPHVARDVQAFFSERRVPMLPCPARSPDMSPIEHVWDMVGRRLVRHGPPATTVDALWTLIQTAWT</sequence>
<organism evidence="3 4">
    <name type="scientific">Dryococelus australis</name>
    <dbReference type="NCBI Taxonomy" id="614101"/>
    <lineage>
        <taxon>Eukaryota</taxon>
        <taxon>Metazoa</taxon>
        <taxon>Ecdysozoa</taxon>
        <taxon>Arthropoda</taxon>
        <taxon>Hexapoda</taxon>
        <taxon>Insecta</taxon>
        <taxon>Pterygota</taxon>
        <taxon>Neoptera</taxon>
        <taxon>Polyneoptera</taxon>
        <taxon>Phasmatodea</taxon>
        <taxon>Verophasmatodea</taxon>
        <taxon>Anareolatae</taxon>
        <taxon>Phasmatidae</taxon>
        <taxon>Eurycanthinae</taxon>
        <taxon>Dryococelus</taxon>
    </lineage>
</organism>
<evidence type="ECO:0000313" key="4">
    <source>
        <dbReference type="Proteomes" id="UP001159363"/>
    </source>
</evidence>
<feature type="compositionally biased region" description="Basic and acidic residues" evidence="1">
    <location>
        <begin position="549"/>
        <end position="565"/>
    </location>
</feature>
<evidence type="ECO:0000256" key="1">
    <source>
        <dbReference type="SAM" id="MobiDB-lite"/>
    </source>
</evidence>
<name>A0ABQ9I9U8_9NEOP</name>